<organism evidence="1 2">
    <name type="scientific">Sphaerodactylus townsendi</name>
    <dbReference type="NCBI Taxonomy" id="933632"/>
    <lineage>
        <taxon>Eukaryota</taxon>
        <taxon>Metazoa</taxon>
        <taxon>Chordata</taxon>
        <taxon>Craniata</taxon>
        <taxon>Vertebrata</taxon>
        <taxon>Euteleostomi</taxon>
        <taxon>Lepidosauria</taxon>
        <taxon>Squamata</taxon>
        <taxon>Bifurcata</taxon>
        <taxon>Gekkota</taxon>
        <taxon>Sphaerodactylidae</taxon>
        <taxon>Sphaerodactylus</taxon>
    </lineage>
</organism>
<proteinExistence type="predicted"/>
<reference evidence="1" key="1">
    <citation type="submission" date="2021-08" db="EMBL/GenBank/DDBJ databases">
        <title>The first chromosome-level gecko genome reveals the dynamic sex chromosomes of Neotropical dwarf geckos (Sphaerodactylidae: Sphaerodactylus).</title>
        <authorList>
            <person name="Pinto B.J."/>
            <person name="Keating S.E."/>
            <person name="Gamble T."/>
        </authorList>
    </citation>
    <scope>NUCLEOTIDE SEQUENCE</scope>
    <source>
        <strain evidence="1">TG3544</strain>
    </source>
</reference>
<protein>
    <submittedName>
        <fullName evidence="1">Uncharacterized protein</fullName>
    </submittedName>
</protein>
<dbReference type="Proteomes" id="UP000827872">
    <property type="component" value="Linkage Group LG05"/>
</dbReference>
<evidence type="ECO:0000313" key="1">
    <source>
        <dbReference type="EMBL" id="KAH7999834.1"/>
    </source>
</evidence>
<accession>A0ACB8F443</accession>
<dbReference type="EMBL" id="CM037618">
    <property type="protein sequence ID" value="KAH7999834.1"/>
    <property type="molecule type" value="Genomic_DNA"/>
</dbReference>
<comment type="caution">
    <text evidence="1">The sequence shown here is derived from an EMBL/GenBank/DDBJ whole genome shotgun (WGS) entry which is preliminary data.</text>
</comment>
<name>A0ACB8F443_9SAUR</name>
<evidence type="ECO:0000313" key="2">
    <source>
        <dbReference type="Proteomes" id="UP000827872"/>
    </source>
</evidence>
<keyword evidence="2" id="KW-1185">Reference proteome</keyword>
<sequence>MLYEQHDQPWKHGQSMKHVLSSVLPTPFISRTSIHPVMELTHNDMMAGKIPPFFSFDGGQGHSYHKFLLFYFLFYEAFIPPHPRRALMKALMKATDEELTWISKETVQLSFWKSQFCGLIC</sequence>
<gene>
    <name evidence="1" type="ORF">K3G42_019443</name>
</gene>